<dbReference type="RefSeq" id="WP_089271387.1">
    <property type="nucleotide sequence ID" value="NZ_FZNN01000012.1"/>
</dbReference>
<dbReference type="AlphaFoldDB" id="A0A238XS46"/>
<dbReference type="InterPro" id="IPR011739">
    <property type="entry name" value="GTA_rcc01693"/>
</dbReference>
<proteinExistence type="predicted"/>
<dbReference type="InterPro" id="IPR019056">
    <property type="entry name" value="Phage_TAC_6"/>
</dbReference>
<sequence>MAESRPFDWAALLRAGLRGLGLTPDQFWALTPAELQVLLGDSTGSEPMGRARLEELAAAYPDKRGSNDE</sequence>
<evidence type="ECO:0000313" key="2">
    <source>
        <dbReference type="Proteomes" id="UP000198417"/>
    </source>
</evidence>
<gene>
    <name evidence="1" type="ORF">SAMN06265370_11288</name>
</gene>
<keyword evidence="2" id="KW-1185">Reference proteome</keyword>
<dbReference type="OrthoDB" id="7582980at2"/>
<accession>A0A238XS46</accession>
<evidence type="ECO:0000313" key="1">
    <source>
        <dbReference type="EMBL" id="SNR60839.1"/>
    </source>
</evidence>
<reference evidence="1 2" key="1">
    <citation type="submission" date="2017-06" db="EMBL/GenBank/DDBJ databases">
        <authorList>
            <person name="Kim H.J."/>
            <person name="Triplett B.A."/>
        </authorList>
    </citation>
    <scope>NUCLEOTIDE SEQUENCE [LARGE SCALE GENOMIC DNA]</scope>
    <source>
        <strain evidence="1 2">DSM 29052</strain>
    </source>
</reference>
<organism evidence="1 2">
    <name type="scientific">Puniceibacterium sediminis</name>
    <dbReference type="NCBI Taxonomy" id="1608407"/>
    <lineage>
        <taxon>Bacteria</taxon>
        <taxon>Pseudomonadati</taxon>
        <taxon>Pseudomonadota</taxon>
        <taxon>Alphaproteobacteria</taxon>
        <taxon>Rhodobacterales</taxon>
        <taxon>Paracoccaceae</taxon>
        <taxon>Puniceibacterium</taxon>
    </lineage>
</organism>
<protein>
    <recommendedName>
        <fullName evidence="3">Phage tail assembly chaperone protein, TAC</fullName>
    </recommendedName>
</protein>
<dbReference type="Proteomes" id="UP000198417">
    <property type="component" value="Unassembled WGS sequence"/>
</dbReference>
<dbReference type="EMBL" id="FZNN01000012">
    <property type="protein sequence ID" value="SNR60839.1"/>
    <property type="molecule type" value="Genomic_DNA"/>
</dbReference>
<evidence type="ECO:0008006" key="3">
    <source>
        <dbReference type="Google" id="ProtNLM"/>
    </source>
</evidence>
<dbReference type="NCBIfam" id="TIGR02216">
    <property type="entry name" value="phage_TIGR02216"/>
    <property type="match status" value="1"/>
</dbReference>
<dbReference type="Pfam" id="PF09550">
    <property type="entry name" value="Phage_TAC_6"/>
    <property type="match status" value="1"/>
</dbReference>
<name>A0A238XS46_9RHOB</name>